<dbReference type="SUPFAM" id="SSF54171">
    <property type="entry name" value="DNA-binding domain"/>
    <property type="match status" value="1"/>
</dbReference>
<comment type="subcellular location">
    <subcellularLocation>
        <location evidence="1">Nucleus</location>
    </subcellularLocation>
</comment>
<evidence type="ECO:0000256" key="2">
    <source>
        <dbReference type="ARBA" id="ARBA00023015"/>
    </source>
</evidence>
<evidence type="ECO:0000256" key="6">
    <source>
        <dbReference type="ARBA" id="ARBA00024343"/>
    </source>
</evidence>
<keyword evidence="4" id="KW-0804">Transcription</keyword>
<evidence type="ECO:0000259" key="8">
    <source>
        <dbReference type="PROSITE" id="PS51032"/>
    </source>
</evidence>
<dbReference type="GO" id="GO:0003677">
    <property type="term" value="F:DNA binding"/>
    <property type="evidence" value="ECO:0007669"/>
    <property type="project" value="UniProtKB-KW"/>
</dbReference>
<keyword evidence="2" id="KW-0805">Transcription regulation</keyword>
<dbReference type="InterPro" id="IPR001471">
    <property type="entry name" value="AP2/ERF_dom"/>
</dbReference>
<evidence type="ECO:0000256" key="3">
    <source>
        <dbReference type="ARBA" id="ARBA00023125"/>
    </source>
</evidence>
<reference evidence="9" key="1">
    <citation type="journal article" date="2012" name="Nat. Biotechnol.">
        <title>Reference genome sequence of the model plant Setaria.</title>
        <authorList>
            <person name="Bennetzen J.L."/>
            <person name="Schmutz J."/>
            <person name="Wang H."/>
            <person name="Percifield R."/>
            <person name="Hawkins J."/>
            <person name="Pontaroli A.C."/>
            <person name="Estep M."/>
            <person name="Feng L."/>
            <person name="Vaughn J.N."/>
            <person name="Grimwood J."/>
            <person name="Jenkins J."/>
            <person name="Barry K."/>
            <person name="Lindquist E."/>
            <person name="Hellsten U."/>
            <person name="Deshpande S."/>
            <person name="Wang X."/>
            <person name="Wu X."/>
            <person name="Mitros T."/>
            <person name="Triplett J."/>
            <person name="Yang X."/>
            <person name="Ye C.Y."/>
            <person name="Mauro-Herrera M."/>
            <person name="Wang L."/>
            <person name="Li P."/>
            <person name="Sharma M."/>
            <person name="Sharma R."/>
            <person name="Ronald P.C."/>
            <person name="Panaud O."/>
            <person name="Kellogg E.A."/>
            <person name="Brutnell T.P."/>
            <person name="Doust A.N."/>
            <person name="Tuskan G.A."/>
            <person name="Rokhsar D."/>
            <person name="Devos K.M."/>
        </authorList>
    </citation>
    <scope>NUCLEOTIDE SEQUENCE [LARGE SCALE GENOMIC DNA]</scope>
    <source>
        <strain evidence="9">Yugu1</strain>
    </source>
</reference>
<feature type="compositionally biased region" description="Low complexity" evidence="7">
    <location>
        <begin position="1"/>
        <end position="12"/>
    </location>
</feature>
<proteinExistence type="inferred from homology"/>
<dbReference type="Gene3D" id="3.30.730.10">
    <property type="entry name" value="AP2/ERF domain"/>
    <property type="match status" value="1"/>
</dbReference>
<dbReference type="AlphaFoldDB" id="A0A368RNU8"/>
<feature type="non-terminal residue" evidence="9">
    <location>
        <position position="1"/>
    </location>
</feature>
<sequence>GGGARPGVAPGRQKQSEWTGVRPRQGGRWAAEIRVPNTREKLWIGTFESPRLAALAYDAAVFCFYGERLPKTRRLNFPVAPTPELPGIVRARLTVGNVKAIAEQHARTVDALLPPPGFAAAAPLVVAAAAPVEAAPATYHGVPTAMADNNLVAGAADDSQFSFDADGTEWESELEKSYASVHDPRV</sequence>
<name>A0A368RNU8_SETIT</name>
<dbReference type="FunFam" id="3.30.730.10:FF:000010">
    <property type="entry name" value="AP2-EREBP transcription factor"/>
    <property type="match status" value="1"/>
</dbReference>
<gene>
    <name evidence="9" type="ORF">SETIT_6G210200v2</name>
</gene>
<dbReference type="CDD" id="cd00018">
    <property type="entry name" value="AP2"/>
    <property type="match status" value="1"/>
</dbReference>
<feature type="region of interest" description="Disordered" evidence="7">
    <location>
        <begin position="1"/>
        <end position="24"/>
    </location>
</feature>
<dbReference type="SMART" id="SM00380">
    <property type="entry name" value="AP2"/>
    <property type="match status" value="1"/>
</dbReference>
<evidence type="ECO:0000256" key="5">
    <source>
        <dbReference type="ARBA" id="ARBA00023242"/>
    </source>
</evidence>
<evidence type="ECO:0000313" key="9">
    <source>
        <dbReference type="EMBL" id="RCV31839.1"/>
    </source>
</evidence>
<dbReference type="GO" id="GO:0005634">
    <property type="term" value="C:nucleus"/>
    <property type="evidence" value="ECO:0007669"/>
    <property type="project" value="UniProtKB-SubCell"/>
</dbReference>
<dbReference type="InterPro" id="IPR016177">
    <property type="entry name" value="DNA-bd_dom_sf"/>
</dbReference>
<evidence type="ECO:0000256" key="4">
    <source>
        <dbReference type="ARBA" id="ARBA00023163"/>
    </source>
</evidence>
<dbReference type="InterPro" id="IPR036955">
    <property type="entry name" value="AP2/ERF_dom_sf"/>
</dbReference>
<protein>
    <recommendedName>
        <fullName evidence="8">AP2/ERF domain-containing protein</fullName>
    </recommendedName>
</protein>
<dbReference type="OrthoDB" id="677684at2759"/>
<accession>A0A368RNU8</accession>
<evidence type="ECO:0000256" key="1">
    <source>
        <dbReference type="ARBA" id="ARBA00004123"/>
    </source>
</evidence>
<keyword evidence="3" id="KW-0238">DNA-binding</keyword>
<reference evidence="9" key="2">
    <citation type="submission" date="2015-07" db="EMBL/GenBank/DDBJ databases">
        <authorList>
            <person name="Noorani M."/>
        </authorList>
    </citation>
    <scope>NUCLEOTIDE SEQUENCE</scope>
    <source>
        <strain evidence="9">Yugu1</strain>
    </source>
</reference>
<dbReference type="PROSITE" id="PS51032">
    <property type="entry name" value="AP2_ERF"/>
    <property type="match status" value="1"/>
</dbReference>
<dbReference type="GO" id="GO:0003700">
    <property type="term" value="F:DNA-binding transcription factor activity"/>
    <property type="evidence" value="ECO:0007669"/>
    <property type="project" value="InterPro"/>
</dbReference>
<evidence type="ECO:0000256" key="7">
    <source>
        <dbReference type="SAM" id="MobiDB-lite"/>
    </source>
</evidence>
<dbReference type="PANTHER" id="PTHR31241:SF65">
    <property type="entry name" value="AP2_ERF DOMAIN-CONTAINING PROTEIN"/>
    <property type="match status" value="1"/>
</dbReference>
<organism evidence="9">
    <name type="scientific">Setaria italica</name>
    <name type="common">Foxtail millet</name>
    <name type="synonym">Panicum italicum</name>
    <dbReference type="NCBI Taxonomy" id="4555"/>
    <lineage>
        <taxon>Eukaryota</taxon>
        <taxon>Viridiplantae</taxon>
        <taxon>Streptophyta</taxon>
        <taxon>Embryophyta</taxon>
        <taxon>Tracheophyta</taxon>
        <taxon>Spermatophyta</taxon>
        <taxon>Magnoliopsida</taxon>
        <taxon>Liliopsida</taxon>
        <taxon>Poales</taxon>
        <taxon>Poaceae</taxon>
        <taxon>PACMAD clade</taxon>
        <taxon>Panicoideae</taxon>
        <taxon>Panicodae</taxon>
        <taxon>Paniceae</taxon>
        <taxon>Cenchrinae</taxon>
        <taxon>Setaria</taxon>
    </lineage>
</organism>
<dbReference type="EMBL" id="CM003533">
    <property type="protein sequence ID" value="RCV31839.1"/>
    <property type="molecule type" value="Genomic_DNA"/>
</dbReference>
<keyword evidence="5" id="KW-0539">Nucleus</keyword>
<dbReference type="PANTHER" id="PTHR31241">
    <property type="entry name" value="DEHYDRATION-RESPONSIVE ELEMENT-BINDING PROTEIN 2C"/>
    <property type="match status" value="1"/>
</dbReference>
<feature type="domain" description="AP2/ERF" evidence="8">
    <location>
        <begin position="17"/>
        <end position="78"/>
    </location>
</feature>
<dbReference type="STRING" id="4555.A0A368RNU8"/>
<comment type="similarity">
    <text evidence="6">Belongs to the AP2/ERF transcription factor family. ERF subfamily.</text>
</comment>